<dbReference type="InterPro" id="IPR014026">
    <property type="entry name" value="UDP-Glc/GDP-Man_DH_dimer"/>
</dbReference>
<feature type="binding site" evidence="2">
    <location>
        <position position="56"/>
    </location>
    <ligand>
        <name>substrate</name>
    </ligand>
</feature>
<dbReference type="GO" id="GO:0003979">
    <property type="term" value="F:UDP-glucose 6-dehydrogenase activity"/>
    <property type="evidence" value="ECO:0007669"/>
    <property type="project" value="InterPro"/>
</dbReference>
<evidence type="ECO:0000313" key="5">
    <source>
        <dbReference type="EMBL" id="MBY6277280.1"/>
    </source>
</evidence>
<sequence length="237" mass="25348">MIKYASNAFLAVKLSFANEVAALADSLGADGLTVLRGVGLDRRIGPHFLAPGPGYGGSCLPKDLAALRWTARRRRVRLDLLPAAQRANRWQRERVLAKLGPVEGRQIAVWGLAFKAGTDDVRESPALEVIPALLVRGARVTAHDPAARHTFAAALAAVSGGLPGRLRLVDDPWDALHGADALLVLTEWPEYAAASPEEIRTALAGDLVVDGRNLFDPEAMAAAGLRYRGIGRDRGTR</sequence>
<feature type="binding site" evidence="2">
    <location>
        <position position="3"/>
    </location>
    <ligand>
        <name>substrate</name>
    </ligand>
</feature>
<dbReference type="InterPro" id="IPR028357">
    <property type="entry name" value="UDPglc_DH_bac"/>
</dbReference>
<dbReference type="EMBL" id="PIUK01000157">
    <property type="protein sequence ID" value="MBY6277280.1"/>
    <property type="molecule type" value="Genomic_DNA"/>
</dbReference>
<dbReference type="Pfam" id="PF03720">
    <property type="entry name" value="UDPG_MGDP_dh_C"/>
    <property type="match status" value="1"/>
</dbReference>
<dbReference type="InterPro" id="IPR008927">
    <property type="entry name" value="6-PGluconate_DH-like_C_sf"/>
</dbReference>
<dbReference type="AlphaFoldDB" id="A0A953LF72"/>
<evidence type="ECO:0000256" key="1">
    <source>
        <dbReference type="PIRSR" id="PIRSR500134-1"/>
    </source>
</evidence>
<accession>A0A953LF72</accession>
<feature type="binding site" evidence="2">
    <location>
        <position position="115"/>
    </location>
    <ligand>
        <name>substrate</name>
    </ligand>
</feature>
<feature type="binding site" evidence="2">
    <location>
        <begin position="48"/>
        <end position="52"/>
    </location>
    <ligand>
        <name>substrate</name>
    </ligand>
</feature>
<dbReference type="GO" id="GO:0051287">
    <property type="term" value="F:NAD binding"/>
    <property type="evidence" value="ECO:0007669"/>
    <property type="project" value="InterPro"/>
</dbReference>
<dbReference type="PANTHER" id="PTHR43750">
    <property type="entry name" value="UDP-GLUCOSE 6-DEHYDROGENASE TUAD"/>
    <property type="match status" value="1"/>
</dbReference>
<feature type="binding site" evidence="3">
    <location>
        <position position="122"/>
    </location>
    <ligand>
        <name>NAD(+)</name>
        <dbReference type="ChEBI" id="CHEBI:57540"/>
    </ligand>
</feature>
<dbReference type="Pfam" id="PF00984">
    <property type="entry name" value="UDPG_MGDP_dh"/>
    <property type="match status" value="1"/>
</dbReference>
<feature type="active site" description="Nucleophile" evidence="1">
    <location>
        <position position="59"/>
    </location>
</feature>
<dbReference type="SUPFAM" id="SSF52413">
    <property type="entry name" value="UDP-glucose/GDP-mannose dehydrogenase C-terminal domain"/>
    <property type="match status" value="1"/>
</dbReference>
<comment type="caution">
    <text evidence="5">The sequence shown here is derived from an EMBL/GenBank/DDBJ whole genome shotgun (WGS) entry which is preliminary data.</text>
</comment>
<dbReference type="Gene3D" id="1.20.5.100">
    <property type="entry name" value="Cytochrome c1, transmembrane anchor, C-terminal"/>
    <property type="match status" value="1"/>
</dbReference>
<evidence type="ECO:0000256" key="3">
    <source>
        <dbReference type="PIRSR" id="PIRSR500134-3"/>
    </source>
</evidence>
<reference evidence="5" key="1">
    <citation type="submission" date="2017-11" db="EMBL/GenBank/DDBJ databases">
        <title>Three new genomes from thermophilic consortium.</title>
        <authorList>
            <person name="Quaggio R."/>
            <person name="Amgarten D."/>
            <person name="Setubal J.C."/>
        </authorList>
    </citation>
    <scope>NUCLEOTIDE SEQUENCE</scope>
    <source>
        <strain evidence="5">ZCTH01-B2</strain>
    </source>
</reference>
<dbReference type="NCBIfam" id="TIGR03026">
    <property type="entry name" value="NDP-sugDHase"/>
    <property type="match status" value="1"/>
</dbReference>
<organism evidence="5 6">
    <name type="scientific">Symbiobacterium thermophilum</name>
    <dbReference type="NCBI Taxonomy" id="2734"/>
    <lineage>
        <taxon>Bacteria</taxon>
        <taxon>Bacillati</taxon>
        <taxon>Bacillota</taxon>
        <taxon>Clostridia</taxon>
        <taxon>Eubacteriales</taxon>
        <taxon>Symbiobacteriaceae</taxon>
        <taxon>Symbiobacterium</taxon>
    </lineage>
</organism>
<dbReference type="SUPFAM" id="SSF48179">
    <property type="entry name" value="6-phosphogluconate dehydrogenase C-terminal domain-like"/>
    <property type="match status" value="1"/>
</dbReference>
<dbReference type="GO" id="GO:0000271">
    <property type="term" value="P:polysaccharide biosynthetic process"/>
    <property type="evidence" value="ECO:0007669"/>
    <property type="project" value="InterPro"/>
</dbReference>
<dbReference type="PIRSF" id="PIRSF500134">
    <property type="entry name" value="UDPglc_DH_bac"/>
    <property type="match status" value="1"/>
</dbReference>
<feature type="binding site" evidence="3">
    <location>
        <position position="62"/>
    </location>
    <ligand>
        <name>NAD(+)</name>
        <dbReference type="ChEBI" id="CHEBI:57540"/>
    </ligand>
</feature>
<dbReference type="SMART" id="SM00984">
    <property type="entry name" value="UDPG_MGDP_dh_C"/>
    <property type="match status" value="1"/>
</dbReference>
<dbReference type="Proteomes" id="UP000732377">
    <property type="component" value="Unassembled WGS sequence"/>
</dbReference>
<evidence type="ECO:0000256" key="2">
    <source>
        <dbReference type="PIRSR" id="PIRSR500134-2"/>
    </source>
</evidence>
<dbReference type="InterPro" id="IPR036220">
    <property type="entry name" value="UDP-Glc/GDP-Man_DH_C_sf"/>
</dbReference>
<feature type="domain" description="UDP-glucose/GDP-mannose dehydrogenase C-terminal" evidence="4">
    <location>
        <begin position="108"/>
        <end position="217"/>
    </location>
</feature>
<keyword evidence="3" id="KW-0520">NAD</keyword>
<dbReference type="PIRSF" id="PIRSF000124">
    <property type="entry name" value="UDPglc_GDPman_dh"/>
    <property type="match status" value="1"/>
</dbReference>
<name>A0A953LF72_SYMTR</name>
<dbReference type="InterPro" id="IPR017476">
    <property type="entry name" value="UDP-Glc/GDP-Man"/>
</dbReference>
<protein>
    <recommendedName>
        <fullName evidence="4">UDP-glucose/GDP-mannose dehydrogenase C-terminal domain-containing protein</fullName>
    </recommendedName>
</protein>
<dbReference type="PANTHER" id="PTHR43750:SF3">
    <property type="entry name" value="UDP-GLUCOSE 6-DEHYDROGENASE TUAD"/>
    <property type="match status" value="1"/>
</dbReference>
<evidence type="ECO:0000313" key="6">
    <source>
        <dbReference type="Proteomes" id="UP000732377"/>
    </source>
</evidence>
<gene>
    <name evidence="5" type="ORF">CWE10_13895</name>
</gene>
<proteinExistence type="predicted"/>
<evidence type="ECO:0000259" key="4">
    <source>
        <dbReference type="SMART" id="SM00984"/>
    </source>
</evidence>
<dbReference type="InterPro" id="IPR014027">
    <property type="entry name" value="UDP-Glc/GDP-Man_DH_C"/>
</dbReference>
<dbReference type="Gene3D" id="3.40.50.720">
    <property type="entry name" value="NAD(P)-binding Rossmann-like Domain"/>
    <property type="match status" value="1"/>
</dbReference>